<keyword evidence="1" id="KW-0175">Coiled coil</keyword>
<dbReference type="KEGG" id="pars:DRW48_13135"/>
<keyword evidence="3" id="KW-0812">Transmembrane</keyword>
<name>A0A344PM93_9RHOB</name>
<feature type="transmembrane region" description="Helical" evidence="3">
    <location>
        <begin position="279"/>
        <end position="299"/>
    </location>
</feature>
<evidence type="ECO:0000313" key="4">
    <source>
        <dbReference type="EMBL" id="AXC50498.1"/>
    </source>
</evidence>
<keyword evidence="3" id="KW-0472">Membrane</keyword>
<feature type="region of interest" description="Disordered" evidence="2">
    <location>
        <begin position="1"/>
        <end position="77"/>
    </location>
</feature>
<sequence length="637" mass="68139">MTTPPKARLYRLSPAESALAKARVSREPDSAGAPPSPAAGAKPGPVRLEIRARRDTGDSKAAAAGPAPAQDVPFEPATDHSDLLVSNEATVEDGFAGMTFPGAAANTARRTADGQPAGDLSPEAMAKAIAEVEAERLSPRQLRVAARLAASHGIEAASDEEAIVRLRLQGIDPMERTGLRKAVAEAGDRATSQPAPNSPSVVGGRQARSVQPLPEGRGSGPAQGRGNLPVKAAPGRPPAPAGTPHLPSREAMTEERRAAEILRIQRDIARRRRRRMLMLFVRLAAFVFLPTVIAGWYYFTQATPLYATESKFQIQKSEGASAGPLGGLLSGTQLATNPDSVAVQSYLGSRDAMMRLDAELGFKRVFQDPSIDPLLRLPPDSSNEEAYSVYKDMVKISYDPTEGVIGLAVAAPDPELSQKFSLALIRYAEGQVDQMTARLRDDQMTGAMASYADAEKKVAAAQNRIQELQQKLGVLDPISENTVAMQQIATLEGELTKKQLELGQLQSNVRPNASRVAGVEGDIKRLEELIADRRADLTQTSDSRGSLASVTGELRIAEGELQTRQQLFATAAAQVEAARIEANKQVRYLSLALPPVPPDEPTYPKSAQNTLVAFLIFAGIYLMLSLTASVLREQVSS</sequence>
<accession>A0A344PM93</accession>
<dbReference type="Gene3D" id="1.20.5.340">
    <property type="match status" value="1"/>
</dbReference>
<dbReference type="GO" id="GO:0004713">
    <property type="term" value="F:protein tyrosine kinase activity"/>
    <property type="evidence" value="ECO:0007669"/>
    <property type="project" value="TreeGrafter"/>
</dbReference>
<feature type="coiled-coil region" evidence="1">
    <location>
        <begin position="444"/>
        <end position="508"/>
    </location>
</feature>
<feature type="region of interest" description="Disordered" evidence="2">
    <location>
        <begin position="183"/>
        <end position="252"/>
    </location>
</feature>
<dbReference type="GO" id="GO:0005886">
    <property type="term" value="C:plasma membrane"/>
    <property type="evidence" value="ECO:0007669"/>
    <property type="project" value="TreeGrafter"/>
</dbReference>
<dbReference type="InterPro" id="IPR050445">
    <property type="entry name" value="Bact_polysacc_biosynth/exp"/>
</dbReference>
<dbReference type="EMBL" id="CP030918">
    <property type="protein sequence ID" value="AXC50498.1"/>
    <property type="molecule type" value="Genomic_DNA"/>
</dbReference>
<keyword evidence="5" id="KW-1185">Reference proteome</keyword>
<evidence type="ECO:0000256" key="3">
    <source>
        <dbReference type="SAM" id="Phobius"/>
    </source>
</evidence>
<dbReference type="RefSeq" id="WP_114076815.1">
    <property type="nucleotide sequence ID" value="NZ_CP030918.1"/>
</dbReference>
<dbReference type="PANTHER" id="PTHR32309">
    <property type="entry name" value="TYROSINE-PROTEIN KINASE"/>
    <property type="match status" value="1"/>
</dbReference>
<feature type="compositionally biased region" description="Polar residues" evidence="2">
    <location>
        <begin position="190"/>
        <end position="200"/>
    </location>
</feature>
<dbReference type="OrthoDB" id="7810642at2"/>
<evidence type="ECO:0000256" key="1">
    <source>
        <dbReference type="SAM" id="Coils"/>
    </source>
</evidence>
<reference evidence="5" key="1">
    <citation type="submission" date="2018-07" db="EMBL/GenBank/DDBJ databases">
        <title>Genome sequencing of Paracoccus sp. SC2-6.</title>
        <authorList>
            <person name="Heo J."/>
            <person name="Kim S.-J."/>
            <person name="Kwon S.-W."/>
        </authorList>
    </citation>
    <scope>NUCLEOTIDE SEQUENCE [LARGE SCALE GENOMIC DNA]</scope>
    <source>
        <strain evidence="5">SC2-6</strain>
    </source>
</reference>
<evidence type="ECO:0000313" key="5">
    <source>
        <dbReference type="Proteomes" id="UP000252023"/>
    </source>
</evidence>
<dbReference type="AlphaFoldDB" id="A0A344PM93"/>
<dbReference type="Proteomes" id="UP000252023">
    <property type="component" value="Chromosome"/>
</dbReference>
<gene>
    <name evidence="4" type="ORF">DRW48_13135</name>
</gene>
<feature type="compositionally biased region" description="Basic and acidic residues" evidence="2">
    <location>
        <begin position="48"/>
        <end position="58"/>
    </location>
</feature>
<proteinExistence type="predicted"/>
<dbReference type="PANTHER" id="PTHR32309:SF13">
    <property type="entry name" value="FERRIC ENTEROBACTIN TRANSPORT PROTEIN FEPE"/>
    <property type="match status" value="1"/>
</dbReference>
<feature type="compositionally biased region" description="Low complexity" evidence="2">
    <location>
        <begin position="30"/>
        <end position="45"/>
    </location>
</feature>
<protein>
    <submittedName>
        <fullName evidence="4">Capsule biosynthesis protein</fullName>
    </submittedName>
</protein>
<feature type="transmembrane region" description="Helical" evidence="3">
    <location>
        <begin position="611"/>
        <end position="631"/>
    </location>
</feature>
<evidence type="ECO:0000256" key="2">
    <source>
        <dbReference type="SAM" id="MobiDB-lite"/>
    </source>
</evidence>
<organism evidence="4 5">
    <name type="scientific">Paracoccus suum</name>
    <dbReference type="NCBI Taxonomy" id="2259340"/>
    <lineage>
        <taxon>Bacteria</taxon>
        <taxon>Pseudomonadati</taxon>
        <taxon>Pseudomonadota</taxon>
        <taxon>Alphaproteobacteria</taxon>
        <taxon>Rhodobacterales</taxon>
        <taxon>Paracoccaceae</taxon>
        <taxon>Paracoccus</taxon>
    </lineage>
</organism>
<keyword evidence="3" id="KW-1133">Transmembrane helix</keyword>